<organism evidence="7 8">
    <name type="scientific">Massilia solisilvae</name>
    <dbReference type="NCBI Taxonomy" id="1811225"/>
    <lineage>
        <taxon>Bacteria</taxon>
        <taxon>Pseudomonadati</taxon>
        <taxon>Pseudomonadota</taxon>
        <taxon>Betaproteobacteria</taxon>
        <taxon>Burkholderiales</taxon>
        <taxon>Oxalobacteraceae</taxon>
        <taxon>Telluria group</taxon>
        <taxon>Massilia</taxon>
    </lineage>
</organism>
<comment type="caution">
    <text evidence="7">The sequence shown here is derived from an EMBL/GenBank/DDBJ whole genome shotgun (WGS) entry which is preliminary data.</text>
</comment>
<keyword evidence="6" id="KW-1003">Cell membrane</keyword>
<reference evidence="7 8" key="1">
    <citation type="submission" date="2022-08" db="EMBL/GenBank/DDBJ databases">
        <title>Reclassification of Massilia species as members of the genera Telluria, Duganella, Pseudoduganella, Mokoshia gen. nov. and Zemynaea gen. nov. using orthogonal and non-orthogonal genome-based approaches.</title>
        <authorList>
            <person name="Bowman J.P."/>
        </authorList>
    </citation>
    <scope>NUCLEOTIDE SEQUENCE [LARGE SCALE GENOMIC DNA]</scope>
    <source>
        <strain evidence="7 8">JCM 31607</strain>
    </source>
</reference>
<dbReference type="InterPro" id="IPR002994">
    <property type="entry name" value="Surf1/Shy1"/>
</dbReference>
<accession>A0ABT2BQ79</accession>
<dbReference type="EMBL" id="JANUGV010000007">
    <property type="protein sequence ID" value="MCS0610561.1"/>
    <property type="molecule type" value="Genomic_DNA"/>
</dbReference>
<comment type="caution">
    <text evidence="6">Lacks conserved residue(s) required for the propagation of feature annotation.</text>
</comment>
<proteinExistence type="inferred from homology"/>
<comment type="similarity">
    <text evidence="2 6">Belongs to the SURF1 family.</text>
</comment>
<evidence type="ECO:0000256" key="6">
    <source>
        <dbReference type="RuleBase" id="RU363076"/>
    </source>
</evidence>
<dbReference type="Proteomes" id="UP001205861">
    <property type="component" value="Unassembled WGS sequence"/>
</dbReference>
<evidence type="ECO:0000256" key="5">
    <source>
        <dbReference type="ARBA" id="ARBA00023136"/>
    </source>
</evidence>
<name>A0ABT2BQ79_9BURK</name>
<keyword evidence="8" id="KW-1185">Reference proteome</keyword>
<evidence type="ECO:0000256" key="2">
    <source>
        <dbReference type="ARBA" id="ARBA00007165"/>
    </source>
</evidence>
<dbReference type="InterPro" id="IPR045214">
    <property type="entry name" value="Surf1/Surf4"/>
</dbReference>
<dbReference type="CDD" id="cd06662">
    <property type="entry name" value="SURF1"/>
    <property type="match status" value="1"/>
</dbReference>
<keyword evidence="4 6" id="KW-1133">Transmembrane helix</keyword>
<dbReference type="Pfam" id="PF02104">
    <property type="entry name" value="SURF1"/>
    <property type="match status" value="1"/>
</dbReference>
<evidence type="ECO:0000256" key="4">
    <source>
        <dbReference type="ARBA" id="ARBA00022989"/>
    </source>
</evidence>
<gene>
    <name evidence="7" type="ORF">NX773_20525</name>
</gene>
<dbReference type="PROSITE" id="PS50895">
    <property type="entry name" value="SURF1"/>
    <property type="match status" value="1"/>
</dbReference>
<keyword evidence="3 6" id="KW-0812">Transmembrane</keyword>
<dbReference type="PANTHER" id="PTHR23427">
    <property type="entry name" value="SURFEIT LOCUS PROTEIN"/>
    <property type="match status" value="1"/>
</dbReference>
<keyword evidence="5 6" id="KW-0472">Membrane</keyword>
<feature type="transmembrane region" description="Helical" evidence="6">
    <location>
        <begin position="216"/>
        <end position="234"/>
    </location>
</feature>
<evidence type="ECO:0000313" key="7">
    <source>
        <dbReference type="EMBL" id="MCS0610561.1"/>
    </source>
</evidence>
<protein>
    <recommendedName>
        <fullName evidence="6">SURF1-like protein</fullName>
    </recommendedName>
</protein>
<evidence type="ECO:0000313" key="8">
    <source>
        <dbReference type="Proteomes" id="UP001205861"/>
    </source>
</evidence>
<dbReference type="PANTHER" id="PTHR23427:SF2">
    <property type="entry name" value="SURFEIT LOCUS PROTEIN 1"/>
    <property type="match status" value="1"/>
</dbReference>
<comment type="subcellular location">
    <subcellularLocation>
        <location evidence="6">Cell membrane</location>
        <topology evidence="6">Multi-pass membrane protein</topology>
    </subcellularLocation>
    <subcellularLocation>
        <location evidence="1">Membrane</location>
    </subcellularLocation>
</comment>
<sequence>MRLRFHFRLVPFIATVLLVALGIALGNWQERRAAEKTALRERMEQRGAQAPVALGPAIVPLETLEYRRVTVTGQFVPGWPVFLDNRPYQGRSGFYLLMPFKIAGSDVHVLVARGWLPADPTVHDRLPVFSTPPGQVSIEGVVSGNMGRVLQLGDAVPLKPNAIVQNVAPGQVEQASGLKLEPFFVEQTGPKEEGGALVRDWPLPSTGIEKHKGYAFQWYALAAMALLFFVITGFRSGTKHDDAARA</sequence>
<evidence type="ECO:0000256" key="1">
    <source>
        <dbReference type="ARBA" id="ARBA00004370"/>
    </source>
</evidence>
<evidence type="ECO:0000256" key="3">
    <source>
        <dbReference type="ARBA" id="ARBA00022692"/>
    </source>
</evidence>